<gene>
    <name evidence="3" type="ORF">DWE98_00045</name>
</gene>
<dbReference type="Gene3D" id="2.60.120.10">
    <property type="entry name" value="Jelly Rolls"/>
    <property type="match status" value="1"/>
</dbReference>
<dbReference type="Pfam" id="PF02311">
    <property type="entry name" value="AraC_binding"/>
    <property type="match status" value="1"/>
</dbReference>
<dbReference type="GO" id="GO:0043565">
    <property type="term" value="F:sequence-specific DNA binding"/>
    <property type="evidence" value="ECO:0007669"/>
    <property type="project" value="InterPro"/>
</dbReference>
<evidence type="ECO:0000313" key="4">
    <source>
        <dbReference type="Proteomes" id="UP000255207"/>
    </source>
</evidence>
<dbReference type="PROSITE" id="PS01124">
    <property type="entry name" value="HTH_ARAC_FAMILY_2"/>
    <property type="match status" value="1"/>
</dbReference>
<comment type="caution">
    <text evidence="3">The sequence shown here is derived from an EMBL/GenBank/DDBJ whole genome shotgun (WGS) entry which is preliminary data.</text>
</comment>
<name>A0A370LAP4_9HYPH</name>
<dbReference type="SUPFAM" id="SSF51182">
    <property type="entry name" value="RmlC-like cupins"/>
    <property type="match status" value="1"/>
</dbReference>
<dbReference type="Pfam" id="PF12833">
    <property type="entry name" value="HTH_18"/>
    <property type="match status" value="1"/>
</dbReference>
<proteinExistence type="predicted"/>
<evidence type="ECO:0000313" key="3">
    <source>
        <dbReference type="EMBL" id="RDJ29021.1"/>
    </source>
</evidence>
<dbReference type="Proteomes" id="UP000255207">
    <property type="component" value="Unassembled WGS sequence"/>
</dbReference>
<dbReference type="Gene3D" id="1.10.10.60">
    <property type="entry name" value="Homeodomain-like"/>
    <property type="match status" value="1"/>
</dbReference>
<sequence length="572" mass="62693">MLARIGIDYVGGRRITAAAGFSATSNDGGPLRFYADRNPRSTWRQYCCCDLQIFCACPPLHRSLPCSAILVEVADITDETRLIQGRPDGYVRRTAPASKLQIDHHHASLEFDLVVRGAGALTLSNQVYELRPGTLIWMPPGRQHRLNRSSTLEMWVVLGRADLLDPESLAEITEQPSRVLAGEELVDLDRLLSQVAQDSDEPAVYNAGIQYAFKRAWRASRDKPPAAERPMHPAVSRALLLLRESGGMPSLSKLADAAGIGAPYLSRLLVDNTGHSFMDWRNRIRLDRFLEGYRPGANLLKTALDAGFGSYASFHHVFVDLMGCVPSAWVKHSQELREPNEFSQLPSREAYSLPQPVVVSSRLRWARLAPIVSPAIHAPLGPVFLERVLSAEHGIPAFDALSEIALDASVPDGERSSFVASLAKNDSSSAEEFDAMIERHDFAGTFAGLLGDFGLSPQRLADSLTAIAAILWTATHKAGDPAVESIKALSRQIAYALDSLRPKPTENIAQEAHTAAICHFVALYYTLEAVRARGDPRAVDQFAEATSITARQIFGLDMALVNLTSRGFERKP</sequence>
<evidence type="ECO:0000256" key="1">
    <source>
        <dbReference type="ARBA" id="ARBA00023125"/>
    </source>
</evidence>
<dbReference type="OrthoDB" id="9802489at2"/>
<dbReference type="PANTHER" id="PTHR11019:SF199">
    <property type="entry name" value="HTH-TYPE TRANSCRIPTIONAL REGULATOR NIMR"/>
    <property type="match status" value="1"/>
</dbReference>
<dbReference type="InterPro" id="IPR018060">
    <property type="entry name" value="HTH_AraC"/>
</dbReference>
<dbReference type="SMART" id="SM00342">
    <property type="entry name" value="HTH_ARAC"/>
    <property type="match status" value="1"/>
</dbReference>
<dbReference type="InterPro" id="IPR003313">
    <property type="entry name" value="AraC-bd"/>
</dbReference>
<dbReference type="InterPro" id="IPR011051">
    <property type="entry name" value="RmlC_Cupin_sf"/>
</dbReference>
<protein>
    <submittedName>
        <fullName evidence="3">AraC family transcriptional regulator</fullName>
    </submittedName>
</protein>
<dbReference type="GO" id="GO:0003700">
    <property type="term" value="F:DNA-binding transcription factor activity"/>
    <property type="evidence" value="ECO:0007669"/>
    <property type="project" value="InterPro"/>
</dbReference>
<keyword evidence="1" id="KW-0238">DNA-binding</keyword>
<dbReference type="AlphaFoldDB" id="A0A370LAP4"/>
<dbReference type="EMBL" id="QQTP01000001">
    <property type="protein sequence ID" value="RDJ29021.1"/>
    <property type="molecule type" value="Genomic_DNA"/>
</dbReference>
<dbReference type="PANTHER" id="PTHR11019">
    <property type="entry name" value="HTH-TYPE TRANSCRIPTIONAL REGULATOR NIMR"/>
    <property type="match status" value="1"/>
</dbReference>
<accession>A0A370LAP4</accession>
<evidence type="ECO:0000259" key="2">
    <source>
        <dbReference type="PROSITE" id="PS01124"/>
    </source>
</evidence>
<dbReference type="InterPro" id="IPR014710">
    <property type="entry name" value="RmlC-like_jellyroll"/>
</dbReference>
<dbReference type="RefSeq" id="WP_114827139.1">
    <property type="nucleotide sequence ID" value="NZ_QQTO01000019.1"/>
</dbReference>
<feature type="domain" description="HTH araC/xylS-type" evidence="2">
    <location>
        <begin position="236"/>
        <end position="332"/>
    </location>
</feature>
<keyword evidence="4" id="KW-1185">Reference proteome</keyword>
<reference evidence="4" key="1">
    <citation type="submission" date="2018-07" db="EMBL/GenBank/DDBJ databases">
        <authorList>
            <person name="Safronova V.I."/>
            <person name="Chirak E.R."/>
            <person name="Sazanova A.L."/>
        </authorList>
    </citation>
    <scope>NUCLEOTIDE SEQUENCE [LARGE SCALE GENOMIC DNA]</scope>
    <source>
        <strain evidence="4">RCAM04685</strain>
    </source>
</reference>
<organism evidence="3 4">
    <name type="scientific">Bosea caraganae</name>
    <dbReference type="NCBI Taxonomy" id="2763117"/>
    <lineage>
        <taxon>Bacteria</taxon>
        <taxon>Pseudomonadati</taxon>
        <taxon>Pseudomonadota</taxon>
        <taxon>Alphaproteobacteria</taxon>
        <taxon>Hyphomicrobiales</taxon>
        <taxon>Boseaceae</taxon>
        <taxon>Bosea</taxon>
    </lineage>
</organism>